<dbReference type="AlphaFoldDB" id="A0A1R4IYW1"/>
<proteinExistence type="predicted"/>
<name>A0A1R4IYW1_9ACTN</name>
<sequence length="40" mass="4015">MVLFSLDGGRPGETGPRVVVLRGASKGLPSDIHPAPAGVC</sequence>
<protein>
    <submittedName>
        <fullName evidence="1">Uncharacterized protein</fullName>
    </submittedName>
</protein>
<organism evidence="1 2">
    <name type="scientific">Luteococcus japonicus LSP_Lj1</name>
    <dbReference type="NCBI Taxonomy" id="1255658"/>
    <lineage>
        <taxon>Bacteria</taxon>
        <taxon>Bacillati</taxon>
        <taxon>Actinomycetota</taxon>
        <taxon>Actinomycetes</taxon>
        <taxon>Propionibacteriales</taxon>
        <taxon>Propionibacteriaceae</taxon>
        <taxon>Luteococcus</taxon>
    </lineage>
</organism>
<dbReference type="STRING" id="1255658.FM114_04350"/>
<dbReference type="EMBL" id="FUKQ01000014">
    <property type="protein sequence ID" value="SJN24553.1"/>
    <property type="molecule type" value="Genomic_DNA"/>
</dbReference>
<gene>
    <name evidence="1" type="ORF">FM114_04350</name>
</gene>
<evidence type="ECO:0000313" key="2">
    <source>
        <dbReference type="Proteomes" id="UP000188342"/>
    </source>
</evidence>
<keyword evidence="2" id="KW-1185">Reference proteome</keyword>
<accession>A0A1R4IYW1</accession>
<reference evidence="1 2" key="1">
    <citation type="submission" date="2017-02" db="EMBL/GenBank/DDBJ databases">
        <authorList>
            <person name="Peterson S.W."/>
        </authorList>
    </citation>
    <scope>NUCLEOTIDE SEQUENCE [LARGE SCALE GENOMIC DNA]</scope>
    <source>
        <strain evidence="1 2">LSP_Lj1</strain>
    </source>
</reference>
<dbReference type="Proteomes" id="UP000188342">
    <property type="component" value="Unassembled WGS sequence"/>
</dbReference>
<evidence type="ECO:0000313" key="1">
    <source>
        <dbReference type="EMBL" id="SJN24553.1"/>
    </source>
</evidence>